<evidence type="ECO:0000313" key="6">
    <source>
        <dbReference type="Proteomes" id="UP000009236"/>
    </source>
</evidence>
<dbReference type="SUPFAM" id="SSF48498">
    <property type="entry name" value="Tetracyclin repressor-like, C-terminal domain"/>
    <property type="match status" value="1"/>
</dbReference>
<protein>
    <submittedName>
        <fullName evidence="5">Regulatory protein TetR</fullName>
    </submittedName>
</protein>
<dbReference type="PANTHER" id="PTHR30055:SF226">
    <property type="entry name" value="HTH-TYPE TRANSCRIPTIONAL REGULATOR PKSA"/>
    <property type="match status" value="1"/>
</dbReference>
<sequence length="272" mass="28688">MKRLPLAQRRAHLADVALRIAARSGIESVTIRAVAREAGVSLGTVHYCFDDKDELLREMGRALVGVAVDPVRGASPSSGDFRDVLHAAVDGLMEGLRSMEDRRLLSFELATAGARSSAMTDVAQAHIDQVSDMAVGVLTELADRADVRYRIDVALLARLVVAFIDGLELRWLVERDDDATLEAFHELADVIASYASPGVEEVPVDATDVATTVVPDTVIVATVTPDDTAPPEPPAEAVGTVTPTVPDTPAEPDAAPQELAVGSPGAADVVPE</sequence>
<dbReference type="KEGG" id="iva:Isova_2625"/>
<evidence type="ECO:0000256" key="2">
    <source>
        <dbReference type="PROSITE-ProRule" id="PRU00335"/>
    </source>
</evidence>
<name>F6FTV7_ISOV2</name>
<feature type="domain" description="HTH tetR-type" evidence="4">
    <location>
        <begin position="7"/>
        <end position="67"/>
    </location>
</feature>
<reference evidence="5 6" key="1">
    <citation type="submission" date="2011-05" db="EMBL/GenBank/DDBJ databases">
        <title>Complete sequence of Isoptericola variabilis 225.</title>
        <authorList>
            <consortium name="US DOE Joint Genome Institute"/>
            <person name="Lucas S."/>
            <person name="Han J."/>
            <person name="Lapidus A."/>
            <person name="Cheng J.-F."/>
            <person name="Goodwin L."/>
            <person name="Pitluck S."/>
            <person name="Peters L."/>
            <person name="Mikhailova N."/>
            <person name="Zeytun A."/>
            <person name="Han C."/>
            <person name="Tapia R."/>
            <person name="Land M."/>
            <person name="Hauser L."/>
            <person name="Kyrpides N."/>
            <person name="Ivanova N."/>
            <person name="Pagani I."/>
            <person name="Siebers A."/>
            <person name="Allgaier M."/>
            <person name="Thelen M."/>
            <person name="Hugenholtz P."/>
            <person name="Gladden J."/>
            <person name="Woyke T."/>
        </authorList>
    </citation>
    <scope>NUCLEOTIDE SEQUENCE [LARGE SCALE GENOMIC DNA]</scope>
    <source>
        <strain evidence="6">225</strain>
    </source>
</reference>
<dbReference type="Gene3D" id="1.10.357.10">
    <property type="entry name" value="Tetracycline Repressor, domain 2"/>
    <property type="match status" value="1"/>
</dbReference>
<evidence type="ECO:0000259" key="4">
    <source>
        <dbReference type="PROSITE" id="PS50977"/>
    </source>
</evidence>
<dbReference type="Proteomes" id="UP000009236">
    <property type="component" value="Chromosome"/>
</dbReference>
<keyword evidence="1 2" id="KW-0238">DNA-binding</keyword>
<dbReference type="eggNOG" id="COG1309">
    <property type="taxonomic scope" value="Bacteria"/>
</dbReference>
<dbReference type="PROSITE" id="PS50977">
    <property type="entry name" value="HTH_TETR_2"/>
    <property type="match status" value="1"/>
</dbReference>
<dbReference type="InterPro" id="IPR050109">
    <property type="entry name" value="HTH-type_TetR-like_transc_reg"/>
</dbReference>
<feature type="region of interest" description="Disordered" evidence="3">
    <location>
        <begin position="224"/>
        <end position="272"/>
    </location>
</feature>
<evidence type="ECO:0000313" key="5">
    <source>
        <dbReference type="EMBL" id="AEG45328.1"/>
    </source>
</evidence>
<dbReference type="AlphaFoldDB" id="F6FTV7"/>
<accession>F6FTV7</accession>
<dbReference type="InterPro" id="IPR001647">
    <property type="entry name" value="HTH_TetR"/>
</dbReference>
<dbReference type="Pfam" id="PF00440">
    <property type="entry name" value="TetR_N"/>
    <property type="match status" value="1"/>
</dbReference>
<dbReference type="HOGENOM" id="CLU_069356_15_1_11"/>
<feature type="compositionally biased region" description="Low complexity" evidence="3">
    <location>
        <begin position="235"/>
        <end position="256"/>
    </location>
</feature>
<dbReference type="InterPro" id="IPR009057">
    <property type="entry name" value="Homeodomain-like_sf"/>
</dbReference>
<evidence type="ECO:0000256" key="3">
    <source>
        <dbReference type="SAM" id="MobiDB-lite"/>
    </source>
</evidence>
<dbReference type="EMBL" id="CP002810">
    <property type="protein sequence ID" value="AEG45328.1"/>
    <property type="molecule type" value="Genomic_DNA"/>
</dbReference>
<dbReference type="InterPro" id="IPR036271">
    <property type="entry name" value="Tet_transcr_reg_TetR-rel_C_sf"/>
</dbReference>
<evidence type="ECO:0000256" key="1">
    <source>
        <dbReference type="ARBA" id="ARBA00023125"/>
    </source>
</evidence>
<dbReference type="GO" id="GO:0003700">
    <property type="term" value="F:DNA-binding transcription factor activity"/>
    <property type="evidence" value="ECO:0007669"/>
    <property type="project" value="TreeGrafter"/>
</dbReference>
<dbReference type="STRING" id="743718.Isova_2625"/>
<organism evidence="6">
    <name type="scientific">Isoptericola variabilis (strain 225)</name>
    <dbReference type="NCBI Taxonomy" id="743718"/>
    <lineage>
        <taxon>Bacteria</taxon>
        <taxon>Bacillati</taxon>
        <taxon>Actinomycetota</taxon>
        <taxon>Actinomycetes</taxon>
        <taxon>Micrococcales</taxon>
        <taxon>Promicromonosporaceae</taxon>
        <taxon>Isoptericola</taxon>
    </lineage>
</organism>
<proteinExistence type="predicted"/>
<dbReference type="SUPFAM" id="SSF46689">
    <property type="entry name" value="Homeodomain-like"/>
    <property type="match status" value="1"/>
</dbReference>
<feature type="DNA-binding region" description="H-T-H motif" evidence="2">
    <location>
        <begin position="30"/>
        <end position="49"/>
    </location>
</feature>
<gene>
    <name evidence="5" type="ordered locus">Isova_2625</name>
</gene>
<dbReference type="GO" id="GO:0000976">
    <property type="term" value="F:transcription cis-regulatory region binding"/>
    <property type="evidence" value="ECO:0007669"/>
    <property type="project" value="TreeGrafter"/>
</dbReference>
<dbReference type="PANTHER" id="PTHR30055">
    <property type="entry name" value="HTH-TYPE TRANSCRIPTIONAL REGULATOR RUTR"/>
    <property type="match status" value="1"/>
</dbReference>
<keyword evidence="6" id="KW-1185">Reference proteome</keyword>
<dbReference type="RefSeq" id="WP_013839719.1">
    <property type="nucleotide sequence ID" value="NC_015588.1"/>
</dbReference>